<comment type="caution">
    <text evidence="1">The sequence shown here is derived from an EMBL/GenBank/DDBJ whole genome shotgun (WGS) entry which is preliminary data.</text>
</comment>
<dbReference type="Proteomes" id="UP000248329">
    <property type="component" value="Unassembled WGS sequence"/>
</dbReference>
<gene>
    <name evidence="1" type="ORF">C4B59_03750</name>
</gene>
<keyword evidence="1" id="KW-0689">Ribosomal protein</keyword>
<dbReference type="EMBL" id="PQXF01000005">
    <property type="protein sequence ID" value="PXF61366.1"/>
    <property type="molecule type" value="Genomic_DNA"/>
</dbReference>
<organism evidence="1 2">
    <name type="scientific">Candidatus Methanogaster sp</name>
    <dbReference type="NCBI Taxonomy" id="3386292"/>
    <lineage>
        <taxon>Archaea</taxon>
        <taxon>Methanobacteriati</taxon>
        <taxon>Methanobacteriota</taxon>
        <taxon>Stenosarchaea group</taxon>
        <taxon>Methanomicrobia</taxon>
        <taxon>Methanosarcinales</taxon>
        <taxon>ANME-2 cluster</taxon>
        <taxon>Candidatus Methanogasteraceae</taxon>
        <taxon>Candidatus Methanogaster</taxon>
    </lineage>
</organism>
<accession>A0AC61L472</accession>
<evidence type="ECO:0000313" key="1">
    <source>
        <dbReference type="EMBL" id="PXF61366.1"/>
    </source>
</evidence>
<keyword evidence="1" id="KW-0687">Ribonucleoprotein</keyword>
<evidence type="ECO:0000313" key="2">
    <source>
        <dbReference type="Proteomes" id="UP000248329"/>
    </source>
</evidence>
<protein>
    <submittedName>
        <fullName evidence="1">30S ribosomal protein S4e</fullName>
    </submittedName>
</protein>
<proteinExistence type="predicted"/>
<reference evidence="1" key="1">
    <citation type="submission" date="2018-01" db="EMBL/GenBank/DDBJ databases">
        <authorList>
            <person name="Krukenberg V."/>
        </authorList>
    </citation>
    <scope>NUCLEOTIDE SEQUENCE</scope>
    <source>
        <strain evidence="1">E20ANME2</strain>
    </source>
</reference>
<name>A0AC61L472_9EURY</name>
<sequence>MSRHQKRLSMPKTWNIQRKTHKWAVKASPGPHSGLKSIPLLLVMRDIMKLANSSREAKKILHDGNILVDGVVRRDSKFPVGVFDVISIPKIDLSYRVFLDEKQRLSLRKISDPEVKLCKITDKTIVKGGNTQLNLHDGSNIISDKYSYHSSDSVILSLPERKVVKHITYKPGSLALVIGGAHSGELATIEGVRKTQGAMPNMTSLHSSYDFETIEDYIFVVGKGTPEIETPGGDVVD</sequence>